<dbReference type="PROSITE" id="PS50082">
    <property type="entry name" value="WD_REPEATS_2"/>
    <property type="match status" value="6"/>
</dbReference>
<dbReference type="SUPFAM" id="SSF50978">
    <property type="entry name" value="WD40 repeat-like"/>
    <property type="match status" value="1"/>
</dbReference>
<evidence type="ECO:0000256" key="7">
    <source>
        <dbReference type="SAM" id="MobiDB-lite"/>
    </source>
</evidence>
<feature type="domain" description="Transcriptional repressor Tup1 N-terminal" evidence="8">
    <location>
        <begin position="16"/>
        <end position="83"/>
    </location>
</feature>
<feature type="compositionally biased region" description="Low complexity" evidence="7">
    <location>
        <begin position="136"/>
        <end position="147"/>
    </location>
</feature>
<name>A0AAV9XJ14_9PEZI</name>
<dbReference type="Pfam" id="PF08581">
    <property type="entry name" value="Tup_N"/>
    <property type="match status" value="1"/>
</dbReference>
<keyword evidence="5" id="KW-0804">Transcription</keyword>
<evidence type="ECO:0000256" key="5">
    <source>
        <dbReference type="ARBA" id="ARBA00023163"/>
    </source>
</evidence>
<feature type="compositionally biased region" description="Pro residues" evidence="7">
    <location>
        <begin position="171"/>
        <end position="194"/>
    </location>
</feature>
<evidence type="ECO:0000256" key="4">
    <source>
        <dbReference type="ARBA" id="ARBA00023015"/>
    </source>
</evidence>
<dbReference type="SMART" id="SM00320">
    <property type="entry name" value="WD40"/>
    <property type="match status" value="7"/>
</dbReference>
<dbReference type="InterPro" id="IPR036322">
    <property type="entry name" value="WD40_repeat_dom_sf"/>
</dbReference>
<keyword evidence="1" id="KW-0678">Repressor</keyword>
<organism evidence="9 10">
    <name type="scientific">Orbilia ellipsospora</name>
    <dbReference type="NCBI Taxonomy" id="2528407"/>
    <lineage>
        <taxon>Eukaryota</taxon>
        <taxon>Fungi</taxon>
        <taxon>Dikarya</taxon>
        <taxon>Ascomycota</taxon>
        <taxon>Pezizomycotina</taxon>
        <taxon>Orbiliomycetes</taxon>
        <taxon>Orbiliales</taxon>
        <taxon>Orbiliaceae</taxon>
        <taxon>Orbilia</taxon>
    </lineage>
</organism>
<sequence length="600" mass="65462">MFNAHRGHAPGGVPSRFNEILDQLRAEYDAQIQRGAESEHKANNQMQEMEMIRQAVYSLETSHQQMKQSYEDKISQLTRELEKYTGQGPPHPGQSQNAGSSATPAAPPVLHPGSGVFGVIMSGTSQGGSGMQLADPSAQGNQQQSQPGRGGPAPSGGPHQPPGSHGHQIHPPQPISTPQVGPQPPQPNNYPSQPPSNFGGPNGFPGPSSQSQPQPPPPAPSHTPRPNKDLDPARIPQNQKKEGSDWFAYFNHRVPRVLDVDLMHTLEHNSVVCCVRFSQDGKYLATGCNRSAQIFDVQSGHKVTVLQDETVDRGGDLYIRSVCFSPDGYFLATGAEDKQIRVWDIKSRKIKHHFRGHEQDIYSLDFSKNGRYIASGSGDKTVRIWDMENPNQTPLAFTIEDGVTTVAISPDSRLVAAGSLDKCIRIWEISTGRLVERLEGSDRPPQPDPADVVPGTEPPQEPQHEPNEGHRDSVYSVAFTANGTGLISGSLDKTVKMWTLSSASGMQSGAAKLEPRVKTFEGHEDFVLSVAQTPDTYGPWVISGSKDRRVQFWDPRTNQTLLMLQGHKNSVISVAPSPVGKLFATGSGDYKARIWSYDRV</sequence>
<feature type="repeat" description="WD" evidence="6">
    <location>
        <begin position="319"/>
        <end position="353"/>
    </location>
</feature>
<feature type="compositionally biased region" description="Polar residues" evidence="7">
    <location>
        <begin position="93"/>
        <end position="103"/>
    </location>
</feature>
<keyword evidence="10" id="KW-1185">Reference proteome</keyword>
<dbReference type="EMBL" id="JAVHJO010000003">
    <property type="protein sequence ID" value="KAK6541785.1"/>
    <property type="molecule type" value="Genomic_DNA"/>
</dbReference>
<reference evidence="9 10" key="1">
    <citation type="submission" date="2019-10" db="EMBL/GenBank/DDBJ databases">
        <authorList>
            <person name="Palmer J.M."/>
        </authorList>
    </citation>
    <scope>NUCLEOTIDE SEQUENCE [LARGE SCALE GENOMIC DNA]</scope>
    <source>
        <strain evidence="9 10">TWF694</strain>
    </source>
</reference>
<keyword evidence="3" id="KW-0677">Repeat</keyword>
<dbReference type="AlphaFoldDB" id="A0AAV9XJ14"/>
<evidence type="ECO:0000256" key="3">
    <source>
        <dbReference type="ARBA" id="ARBA00022737"/>
    </source>
</evidence>
<dbReference type="InterPro" id="IPR001680">
    <property type="entry name" value="WD40_rpt"/>
</dbReference>
<feature type="region of interest" description="Disordered" evidence="7">
    <location>
        <begin position="83"/>
        <end position="238"/>
    </location>
</feature>
<feature type="repeat" description="WD" evidence="6">
    <location>
        <begin position="564"/>
        <end position="600"/>
    </location>
</feature>
<dbReference type="Proteomes" id="UP001365542">
    <property type="component" value="Unassembled WGS sequence"/>
</dbReference>
<feature type="compositionally biased region" description="Low complexity" evidence="7">
    <location>
        <begin position="156"/>
        <end position="170"/>
    </location>
</feature>
<dbReference type="InterPro" id="IPR015943">
    <property type="entry name" value="WD40/YVTN_repeat-like_dom_sf"/>
</dbReference>
<dbReference type="Pfam" id="PF00400">
    <property type="entry name" value="WD40"/>
    <property type="match status" value="7"/>
</dbReference>
<protein>
    <submittedName>
        <fullName evidence="9">General transcription repressor</fullName>
    </submittedName>
</protein>
<keyword evidence="4" id="KW-0805">Transcription regulation</keyword>
<dbReference type="CDD" id="cd00200">
    <property type="entry name" value="WD40"/>
    <property type="match status" value="1"/>
</dbReference>
<proteinExistence type="predicted"/>
<evidence type="ECO:0000313" key="10">
    <source>
        <dbReference type="Proteomes" id="UP001365542"/>
    </source>
</evidence>
<accession>A0AAV9XJ14</accession>
<feature type="repeat" description="WD" evidence="6">
    <location>
        <begin position="467"/>
        <end position="508"/>
    </location>
</feature>
<feature type="compositionally biased region" description="Pro residues" evidence="7">
    <location>
        <begin position="213"/>
        <end position="223"/>
    </location>
</feature>
<dbReference type="InterPro" id="IPR013890">
    <property type="entry name" value="Tscrpt_rep_Tup1_N"/>
</dbReference>
<dbReference type="PANTHER" id="PTHR19848">
    <property type="entry name" value="WD40 REPEAT PROTEIN"/>
    <property type="match status" value="1"/>
</dbReference>
<evidence type="ECO:0000256" key="1">
    <source>
        <dbReference type="ARBA" id="ARBA00022491"/>
    </source>
</evidence>
<evidence type="ECO:0000256" key="2">
    <source>
        <dbReference type="ARBA" id="ARBA00022574"/>
    </source>
</evidence>
<dbReference type="InterPro" id="IPR020472">
    <property type="entry name" value="WD40_PAC1"/>
</dbReference>
<dbReference type="Gene3D" id="2.130.10.10">
    <property type="entry name" value="YVTN repeat-like/Quinoprotein amine dehydrogenase"/>
    <property type="match status" value="1"/>
</dbReference>
<dbReference type="PANTHER" id="PTHR19848:SF8">
    <property type="entry name" value="F-BOX AND WD REPEAT DOMAIN CONTAINING 7"/>
    <property type="match status" value="1"/>
</dbReference>
<gene>
    <name evidence="9" type="primary">TUP1</name>
    <name evidence="9" type="ORF">TWF694_007569</name>
</gene>
<feature type="compositionally biased region" description="Low complexity" evidence="7">
    <location>
        <begin position="195"/>
        <end position="212"/>
    </location>
</feature>
<evidence type="ECO:0000259" key="8">
    <source>
        <dbReference type="Pfam" id="PF08581"/>
    </source>
</evidence>
<dbReference type="FunFam" id="2.130.10.10:FF:000111">
    <property type="entry name" value="Transcriptional repressor rco-1"/>
    <property type="match status" value="1"/>
</dbReference>
<comment type="caution">
    <text evidence="9">The sequence shown here is derived from an EMBL/GenBank/DDBJ whole genome shotgun (WGS) entry which is preliminary data.</text>
</comment>
<feature type="region of interest" description="Disordered" evidence="7">
    <location>
        <begin position="437"/>
        <end position="470"/>
    </location>
</feature>
<dbReference type="PROSITE" id="PS50294">
    <property type="entry name" value="WD_REPEATS_REGION"/>
    <property type="match status" value="6"/>
</dbReference>
<keyword evidence="2 6" id="KW-0853">WD repeat</keyword>
<dbReference type="InterPro" id="IPR019775">
    <property type="entry name" value="WD40_repeat_CS"/>
</dbReference>
<dbReference type="Gene3D" id="1.20.5.340">
    <property type="match status" value="1"/>
</dbReference>
<dbReference type="PROSITE" id="PS00678">
    <property type="entry name" value="WD_REPEATS_1"/>
    <property type="match status" value="3"/>
</dbReference>
<feature type="repeat" description="WD" evidence="6">
    <location>
        <begin position="520"/>
        <end position="563"/>
    </location>
</feature>
<evidence type="ECO:0000256" key="6">
    <source>
        <dbReference type="PROSITE-ProRule" id="PRU00221"/>
    </source>
</evidence>
<feature type="repeat" description="WD" evidence="6">
    <location>
        <begin position="403"/>
        <end position="437"/>
    </location>
</feature>
<feature type="repeat" description="WD" evidence="6">
    <location>
        <begin position="354"/>
        <end position="395"/>
    </location>
</feature>
<evidence type="ECO:0000313" key="9">
    <source>
        <dbReference type="EMBL" id="KAK6541785.1"/>
    </source>
</evidence>
<dbReference type="PRINTS" id="PR00320">
    <property type="entry name" value="GPROTEINBRPT"/>
</dbReference>